<dbReference type="PROSITE" id="PS50075">
    <property type="entry name" value="CARRIER"/>
    <property type="match status" value="1"/>
</dbReference>
<dbReference type="InterPro" id="IPR009081">
    <property type="entry name" value="PP-bd_ACP"/>
</dbReference>
<evidence type="ECO:0000313" key="3">
    <source>
        <dbReference type="Proteomes" id="UP000675940"/>
    </source>
</evidence>
<sequence length="83" mass="9004">MTPAEIRTIYLEELTRVAPDIDAASVGDHDHLQDDLELDSMDILNIVTALHERTGVNIPEVDYPRIATVALAVDYLAAAMSGA</sequence>
<keyword evidence="3" id="KW-1185">Reference proteome</keyword>
<dbReference type="EMBL" id="JAGISH010000003">
    <property type="protein sequence ID" value="MBP0482178.1"/>
    <property type="molecule type" value="Genomic_DNA"/>
</dbReference>
<reference evidence="2" key="1">
    <citation type="submission" date="2021-03" db="EMBL/GenBank/DDBJ databases">
        <title>Sagittula salina sp. nov. strain M10.9X isolated from the marine waste.</title>
        <authorList>
            <person name="Satari L."/>
            <person name="Molina-Menor E."/>
            <person name="Vidal-Verdu A."/>
            <person name="Pascual J."/>
            <person name="Pereto J."/>
            <person name="Porcar M."/>
        </authorList>
    </citation>
    <scope>NUCLEOTIDE SEQUENCE</scope>
    <source>
        <strain evidence="2">M10.9X</strain>
    </source>
</reference>
<dbReference type="AlphaFoldDB" id="A0A940RZN6"/>
<gene>
    <name evidence="2" type="ORF">J5474_06690</name>
</gene>
<dbReference type="Proteomes" id="UP000675940">
    <property type="component" value="Unassembled WGS sequence"/>
</dbReference>
<feature type="domain" description="Carrier" evidence="1">
    <location>
        <begin position="1"/>
        <end position="80"/>
    </location>
</feature>
<protein>
    <submittedName>
        <fullName evidence="2">Acyl carrier protein</fullName>
    </submittedName>
</protein>
<dbReference type="Pfam" id="PF00550">
    <property type="entry name" value="PP-binding"/>
    <property type="match status" value="1"/>
</dbReference>
<dbReference type="SUPFAM" id="SSF47336">
    <property type="entry name" value="ACP-like"/>
    <property type="match status" value="1"/>
</dbReference>
<proteinExistence type="predicted"/>
<evidence type="ECO:0000313" key="2">
    <source>
        <dbReference type="EMBL" id="MBP0482178.1"/>
    </source>
</evidence>
<comment type="caution">
    <text evidence="2">The sequence shown here is derived from an EMBL/GenBank/DDBJ whole genome shotgun (WGS) entry which is preliminary data.</text>
</comment>
<organism evidence="2 3">
    <name type="scientific">Sagittula salina</name>
    <dbReference type="NCBI Taxonomy" id="2820268"/>
    <lineage>
        <taxon>Bacteria</taxon>
        <taxon>Pseudomonadati</taxon>
        <taxon>Pseudomonadota</taxon>
        <taxon>Alphaproteobacteria</taxon>
        <taxon>Rhodobacterales</taxon>
        <taxon>Roseobacteraceae</taxon>
        <taxon>Sagittula</taxon>
    </lineage>
</organism>
<dbReference type="RefSeq" id="WP_209360043.1">
    <property type="nucleotide sequence ID" value="NZ_JAGISH010000003.1"/>
</dbReference>
<name>A0A940RZN6_9RHOB</name>
<dbReference type="InterPro" id="IPR036736">
    <property type="entry name" value="ACP-like_sf"/>
</dbReference>
<evidence type="ECO:0000259" key="1">
    <source>
        <dbReference type="PROSITE" id="PS50075"/>
    </source>
</evidence>
<accession>A0A940RZN6</accession>
<dbReference type="Gene3D" id="1.10.1200.10">
    <property type="entry name" value="ACP-like"/>
    <property type="match status" value="1"/>
</dbReference>